<evidence type="ECO:0000313" key="4">
    <source>
        <dbReference type="EMBL" id="SDY98918.1"/>
    </source>
</evidence>
<gene>
    <name evidence="4" type="ORF">SAMN05421684_2784</name>
</gene>
<feature type="domain" description="Excalibur calcium-binding" evidence="3">
    <location>
        <begin position="95"/>
        <end position="131"/>
    </location>
</feature>
<dbReference type="EMBL" id="FNQB01000001">
    <property type="protein sequence ID" value="SDY98918.1"/>
    <property type="molecule type" value="Genomic_DNA"/>
</dbReference>
<keyword evidence="2" id="KW-1133">Transmembrane helix</keyword>
<keyword evidence="2" id="KW-0812">Transmembrane</keyword>
<sequence length="228" mass="23306">MTYQPPQPPPGHGPVFPTPPGGGPYYGPPIKPTSMRHNKTPWLIGGVLLLALCCGGFGVAALSSDDNPVSQQPAAAEPAASAKAAEDVVATSRAPFGTCAEAESAGALPLRVGDPGYSRALDLDEDGQACVAATQAPALPPVKPAKPAPKPAPTIEDGIWTVGEDIPAGTYKVTEPISGSCYWAILKSGTNGSDIIENDLPSGGLPRVTINRGQDFKTNGCGTWKKVG</sequence>
<dbReference type="InterPro" id="IPR008613">
    <property type="entry name" value="Excalibur_Ca-bd_domain"/>
</dbReference>
<evidence type="ECO:0000256" key="1">
    <source>
        <dbReference type="SAM" id="MobiDB-lite"/>
    </source>
</evidence>
<proteinExistence type="predicted"/>
<feature type="region of interest" description="Disordered" evidence="1">
    <location>
        <begin position="1"/>
        <end position="32"/>
    </location>
</feature>
<dbReference type="STRING" id="137265.SAMN05421684_2784"/>
<keyword evidence="2" id="KW-0472">Membrane</keyword>
<evidence type="ECO:0000256" key="2">
    <source>
        <dbReference type="SAM" id="Phobius"/>
    </source>
</evidence>
<protein>
    <submittedName>
        <fullName evidence="4">Excalibur calcium-binding domain-containing protein</fullName>
    </submittedName>
</protein>
<evidence type="ECO:0000313" key="5">
    <source>
        <dbReference type="Proteomes" id="UP000199632"/>
    </source>
</evidence>
<keyword evidence="5" id="KW-1185">Reference proteome</keyword>
<dbReference type="AlphaFoldDB" id="A0A1H3PCY5"/>
<evidence type="ECO:0000259" key="3">
    <source>
        <dbReference type="SMART" id="SM00894"/>
    </source>
</evidence>
<accession>A0A1H3PCY5</accession>
<dbReference type="Proteomes" id="UP000199632">
    <property type="component" value="Unassembled WGS sequence"/>
</dbReference>
<dbReference type="SMART" id="SM00894">
    <property type="entry name" value="Excalibur"/>
    <property type="match status" value="1"/>
</dbReference>
<dbReference type="Pfam" id="PF05901">
    <property type="entry name" value="Excalibur"/>
    <property type="match status" value="1"/>
</dbReference>
<feature type="compositionally biased region" description="Pro residues" evidence="1">
    <location>
        <begin position="1"/>
        <end position="31"/>
    </location>
</feature>
<organism evidence="4 5">
    <name type="scientific">Asanoa ishikariensis</name>
    <dbReference type="NCBI Taxonomy" id="137265"/>
    <lineage>
        <taxon>Bacteria</taxon>
        <taxon>Bacillati</taxon>
        <taxon>Actinomycetota</taxon>
        <taxon>Actinomycetes</taxon>
        <taxon>Micromonosporales</taxon>
        <taxon>Micromonosporaceae</taxon>
        <taxon>Asanoa</taxon>
    </lineage>
</organism>
<feature type="transmembrane region" description="Helical" evidence="2">
    <location>
        <begin position="42"/>
        <end position="62"/>
    </location>
</feature>
<reference evidence="5" key="1">
    <citation type="submission" date="2016-10" db="EMBL/GenBank/DDBJ databases">
        <authorList>
            <person name="Varghese N."/>
            <person name="Submissions S."/>
        </authorList>
    </citation>
    <scope>NUCLEOTIDE SEQUENCE [LARGE SCALE GENOMIC DNA]</scope>
    <source>
        <strain evidence="5">DSM 44718</strain>
    </source>
</reference>
<name>A0A1H3PCY5_9ACTN</name>